<evidence type="ECO:0000313" key="4">
    <source>
        <dbReference type="Proteomes" id="UP000752696"/>
    </source>
</evidence>
<evidence type="ECO:0000256" key="1">
    <source>
        <dbReference type="SAM" id="Coils"/>
    </source>
</evidence>
<feature type="non-terminal residue" evidence="3">
    <location>
        <position position="1"/>
    </location>
</feature>
<gene>
    <name evidence="3" type="ORF">MHI_LOCUS260594</name>
</gene>
<feature type="compositionally biased region" description="Basic and acidic residues" evidence="2">
    <location>
        <begin position="87"/>
        <end position="96"/>
    </location>
</feature>
<feature type="compositionally biased region" description="Basic and acidic residues" evidence="2">
    <location>
        <begin position="67"/>
        <end position="77"/>
    </location>
</feature>
<keyword evidence="1" id="KW-0175">Coiled coil</keyword>
<evidence type="ECO:0000313" key="3">
    <source>
        <dbReference type="EMBL" id="CAD1472102.1"/>
    </source>
</evidence>
<keyword evidence="4" id="KW-1185">Reference proteome</keyword>
<protein>
    <submittedName>
        <fullName evidence="3">Uncharacterized protein</fullName>
    </submittedName>
</protein>
<feature type="coiled-coil region" evidence="1">
    <location>
        <begin position="164"/>
        <end position="227"/>
    </location>
</feature>
<comment type="caution">
    <text evidence="3">The sequence shown here is derived from an EMBL/GenBank/DDBJ whole genome shotgun (WGS) entry which is preliminary data.</text>
</comment>
<dbReference type="Proteomes" id="UP000752696">
    <property type="component" value="Unassembled WGS sequence"/>
</dbReference>
<name>A0A6V7H0F6_9HYME</name>
<evidence type="ECO:0000256" key="2">
    <source>
        <dbReference type="SAM" id="MobiDB-lite"/>
    </source>
</evidence>
<accession>A0A6V7H0F6</accession>
<sequence>NRKLTEAELKVQRSLQRLSIPDWYLNKHTSPPKILSTKPFEFRSSPWKNSSFQRKYTLNSPSSSLSDVEKNLNEKVPKVASPATTPMKKDTRHQEKLSATSRKRHASKEEIFDIDIPITKYPKRISKTFPKMSLSRKIPNINLVLPPGPKINFSKENIYLDDGDNLFTRRLKNLQRQIKNLKQNDVTERSAQSDEFDDSIYLDDSGDKLITRRLKNLQRQMKNLKQNDVTERIVQSEEFESIYSDDSGDNRFTRRLKNSQRNDNVFKVPEVPTTSVKSADTGFNIRATSTPKSFGVLTVIGDAKMKRGLCNLATKESSTFEHDSMNRAMNLLNTAKNIQKSRKLSPNILEKTSIFESNSSLNSFDQSYTRTSSDNLLLERNIRSIDSVRTKVEKLSTRDIRSVRGKTFIFKSNSSIDSSDQNNAGTSSNKFLLRKNIRSVESVRAKATIFERNSRMDSFDQSYMKPSSSKWKPLSTKNIQSIDSARGHSSSTNNFDQSYGGISLESSNFQSDDSTRNDLIIPTKHPSLIHELAKQLKEPRTPRKEAVRSEVKIAPRFDTVASSVEGKILNVDKKLPSIHSSSQEKKRNWNGQWSYSKFLCLGRKSPASKSKQPNREENAIQGIIQSFNEKLKISESRRGKSSDLNQNFVRQLVNALERGDISAMKKITHRDEGEEDSSSESGMKSYSISLEDTDFSSCYNQESASENCDEQRSDTESLPTAMENLTVEIEEEEDDSVYWIPISTRKLPRSSSLLSVISKVSSNGYSPCISPIRGDDEIEFLQQVTGETTPEQNAAKKIRMNETVVIDSGYSDKSERSVVNSVPSVADNIWCDDAFLNFKPERTSPRRKWSPKPISIAGRIYCTQY</sequence>
<reference evidence="3" key="1">
    <citation type="submission" date="2020-07" db="EMBL/GenBank/DDBJ databases">
        <authorList>
            <person name="Nazaruddin N."/>
        </authorList>
    </citation>
    <scope>NUCLEOTIDE SEQUENCE</scope>
</reference>
<feature type="region of interest" description="Disordered" evidence="2">
    <location>
        <begin position="664"/>
        <end position="684"/>
    </location>
</feature>
<organism evidence="3 4">
    <name type="scientific">Heterotrigona itama</name>
    <dbReference type="NCBI Taxonomy" id="395501"/>
    <lineage>
        <taxon>Eukaryota</taxon>
        <taxon>Metazoa</taxon>
        <taxon>Ecdysozoa</taxon>
        <taxon>Arthropoda</taxon>
        <taxon>Hexapoda</taxon>
        <taxon>Insecta</taxon>
        <taxon>Pterygota</taxon>
        <taxon>Neoptera</taxon>
        <taxon>Endopterygota</taxon>
        <taxon>Hymenoptera</taxon>
        <taxon>Apocrita</taxon>
        <taxon>Aculeata</taxon>
        <taxon>Apoidea</taxon>
        <taxon>Anthophila</taxon>
        <taxon>Apidae</taxon>
        <taxon>Heterotrigona</taxon>
    </lineage>
</organism>
<proteinExistence type="predicted"/>
<feature type="region of interest" description="Disordered" evidence="2">
    <location>
        <begin position="58"/>
        <end position="104"/>
    </location>
</feature>
<dbReference type="OrthoDB" id="7604723at2759"/>
<dbReference type="AlphaFoldDB" id="A0A6V7H0F6"/>
<dbReference type="EMBL" id="CAJDYZ010004959">
    <property type="protein sequence ID" value="CAD1472102.1"/>
    <property type="molecule type" value="Genomic_DNA"/>
</dbReference>